<keyword evidence="1" id="KW-0732">Signal</keyword>
<accession>A0ABX1DA40</accession>
<evidence type="ECO:0000313" key="3">
    <source>
        <dbReference type="EMBL" id="NJX14907.1"/>
    </source>
</evidence>
<organism evidence="3 4">
    <name type="scientific">Tamlana crocina</name>
    <dbReference type="NCBI Taxonomy" id="393006"/>
    <lineage>
        <taxon>Bacteria</taxon>
        <taxon>Pseudomonadati</taxon>
        <taxon>Bacteroidota</taxon>
        <taxon>Flavobacteriia</taxon>
        <taxon>Flavobacteriales</taxon>
        <taxon>Flavobacteriaceae</taxon>
        <taxon>Tamlana</taxon>
    </lineage>
</organism>
<dbReference type="InterPro" id="IPR032812">
    <property type="entry name" value="SbsA_Ig"/>
</dbReference>
<evidence type="ECO:0000256" key="1">
    <source>
        <dbReference type="ARBA" id="ARBA00022729"/>
    </source>
</evidence>
<evidence type="ECO:0000313" key="4">
    <source>
        <dbReference type="Proteomes" id="UP000760545"/>
    </source>
</evidence>
<protein>
    <recommendedName>
        <fullName evidence="2">SbsA Ig-like domain-containing protein</fullName>
    </recommendedName>
</protein>
<dbReference type="Pfam" id="PF13205">
    <property type="entry name" value="Big_5"/>
    <property type="match status" value="1"/>
</dbReference>
<dbReference type="Proteomes" id="UP000760545">
    <property type="component" value="Unassembled WGS sequence"/>
</dbReference>
<name>A0ABX1DA40_9FLAO</name>
<sequence length="534" mass="60850">MSKSFLNFVLAIFIGLILANCANRGRPEGGPKDVTPPKIIKSIPENYSTNFNGDEIEIYFDEFIKIKDLQKQLIISPPMNTQPNVTPLGGASKYITIKIYDTLQPNTTYAFNFGNSITDNNEGNPYPYYRYVFSTGDYIDSLTVKGNIVDALLKQPETFVNVALYEVDSTYTDSIVYKEKPKYITNTLDSLTTFTIENIKPGKYKLIALKDNNGDNKFQQKVDQIAFHEGFIEVPTDTSYTLKLFKENLDFRATRPRLISGEKIAFGFEGSYENMHIDILSETPPEFEYRITKDEKTDSLMYWYKPRLEVDSLNFLVSHPTLEKEFTVRISEQKRDSLTIKTVPSGSIGIEEDLKIIGTTPFIEFNASKITLLDKDSTAVDFSTRFDTINNTYAFQFNKTEGNSYKMQILPEAFTGFFGNKNDTINVSLNTKKASSFGYVRFTLANAPEYPLIIQLTDKQGKVEVEGYTQEQDMVDFFNLDPGTYSIRVVHDVNGNQLFDTGSFLNKIQPEKVSHFQDIEIRADWGIQETLTFN</sequence>
<evidence type="ECO:0000259" key="2">
    <source>
        <dbReference type="Pfam" id="PF13205"/>
    </source>
</evidence>
<dbReference type="RefSeq" id="WP_167917140.1">
    <property type="nucleotide sequence ID" value="NZ_JAAVJS010000005.1"/>
</dbReference>
<reference evidence="3 4" key="1">
    <citation type="submission" date="2020-03" db="EMBL/GenBank/DDBJ databases">
        <title>Tamlana sp. nov, isolated from XXX.</title>
        <authorList>
            <person name="Cao W.R."/>
        </authorList>
    </citation>
    <scope>NUCLEOTIDE SEQUENCE [LARGE SCALE GENOMIC DNA]</scope>
    <source>
        <strain evidence="3 4">HST1-43</strain>
    </source>
</reference>
<gene>
    <name evidence="3" type="ORF">HC176_05345</name>
</gene>
<proteinExistence type="predicted"/>
<keyword evidence="4" id="KW-1185">Reference proteome</keyword>
<feature type="domain" description="SbsA Ig-like" evidence="2">
    <location>
        <begin position="33"/>
        <end position="135"/>
    </location>
</feature>
<dbReference type="EMBL" id="JAAVJS010000005">
    <property type="protein sequence ID" value="NJX14907.1"/>
    <property type="molecule type" value="Genomic_DNA"/>
</dbReference>
<comment type="caution">
    <text evidence="3">The sequence shown here is derived from an EMBL/GenBank/DDBJ whole genome shotgun (WGS) entry which is preliminary data.</text>
</comment>